<dbReference type="GO" id="GO:0005634">
    <property type="term" value="C:nucleus"/>
    <property type="evidence" value="ECO:0007669"/>
    <property type="project" value="UniProtKB-ARBA"/>
</dbReference>
<accession>A0A498SYA8</accession>
<dbReference type="InterPro" id="IPR007125">
    <property type="entry name" value="H2A/H2B/H3"/>
</dbReference>
<dbReference type="CDD" id="cd22910">
    <property type="entry name" value="HFD_H2B"/>
    <property type="match status" value="1"/>
</dbReference>
<dbReference type="GO" id="GO:0046982">
    <property type="term" value="F:protein heterodimerization activity"/>
    <property type="evidence" value="ECO:0007669"/>
    <property type="project" value="InterPro"/>
</dbReference>
<dbReference type="SUPFAM" id="SSF47113">
    <property type="entry name" value="Histone-fold"/>
    <property type="match status" value="1"/>
</dbReference>
<name>A0A498SYA8_ACAVI</name>
<evidence type="ECO:0000313" key="4">
    <source>
        <dbReference type="Proteomes" id="UP000276991"/>
    </source>
</evidence>
<gene>
    <name evidence="3" type="ORF">NAV_LOCUS10062</name>
</gene>
<dbReference type="PANTHER" id="PTHR23428">
    <property type="entry name" value="HISTONE H2B"/>
    <property type="match status" value="1"/>
</dbReference>
<dbReference type="AlphaFoldDB" id="A0A498SYA8"/>
<dbReference type="STRING" id="6277.A0A498SYA8"/>
<sequence>IGLELDWIGIGLDWIGLGLELDWDEYLPDVCIAASDTPIANLTIIRTIMELNGMAQIKEKKKRRRIRRKATYSLYIYRILKQLHPDVGILSKAMSIMNSLVNDIFERIAAESNRLARYNKRSTRDIEAAARLILSGELATHAVSELS</sequence>
<dbReference type="EMBL" id="UPTC01005333">
    <property type="protein sequence ID" value="VBB35271.1"/>
    <property type="molecule type" value="Genomic_DNA"/>
</dbReference>
<protein>
    <recommendedName>
        <fullName evidence="2">Core Histone H2A/H2B/H3 domain-containing protein</fullName>
    </recommendedName>
</protein>
<dbReference type="PRINTS" id="PR00621">
    <property type="entry name" value="HISTONEH2B"/>
</dbReference>
<dbReference type="GO" id="GO:0030527">
    <property type="term" value="F:structural constituent of chromatin"/>
    <property type="evidence" value="ECO:0007669"/>
    <property type="project" value="InterPro"/>
</dbReference>
<proteinExistence type="inferred from homology"/>
<dbReference type="Pfam" id="PF00125">
    <property type="entry name" value="Histone"/>
    <property type="match status" value="1"/>
</dbReference>
<dbReference type="SMART" id="SM00427">
    <property type="entry name" value="H2B"/>
    <property type="match status" value="1"/>
</dbReference>
<evidence type="ECO:0000313" key="3">
    <source>
        <dbReference type="EMBL" id="VBB35271.1"/>
    </source>
</evidence>
<evidence type="ECO:0000256" key="1">
    <source>
        <dbReference type="ARBA" id="ARBA00006846"/>
    </source>
</evidence>
<organism evidence="3 4">
    <name type="scientific">Acanthocheilonema viteae</name>
    <name type="common">Filarial nematode worm</name>
    <name type="synonym">Dipetalonema viteae</name>
    <dbReference type="NCBI Taxonomy" id="6277"/>
    <lineage>
        <taxon>Eukaryota</taxon>
        <taxon>Metazoa</taxon>
        <taxon>Ecdysozoa</taxon>
        <taxon>Nematoda</taxon>
        <taxon>Chromadorea</taxon>
        <taxon>Rhabditida</taxon>
        <taxon>Spirurina</taxon>
        <taxon>Spiruromorpha</taxon>
        <taxon>Filarioidea</taxon>
        <taxon>Onchocercidae</taxon>
        <taxon>Acanthocheilonema</taxon>
    </lineage>
</organism>
<dbReference type="Gene3D" id="1.10.20.10">
    <property type="entry name" value="Histone, subunit A"/>
    <property type="match status" value="1"/>
</dbReference>
<dbReference type="OrthoDB" id="5807605at2759"/>
<comment type="similarity">
    <text evidence="1">Belongs to the histone H2B family.</text>
</comment>
<feature type="domain" description="Core Histone H2A/H2B/H3" evidence="2">
    <location>
        <begin position="56"/>
        <end position="132"/>
    </location>
</feature>
<keyword evidence="4" id="KW-1185">Reference proteome</keyword>
<dbReference type="Proteomes" id="UP000276991">
    <property type="component" value="Unassembled WGS sequence"/>
</dbReference>
<reference evidence="3 4" key="1">
    <citation type="submission" date="2018-08" db="EMBL/GenBank/DDBJ databases">
        <authorList>
            <person name="Laetsch R D."/>
            <person name="Stevens L."/>
            <person name="Kumar S."/>
            <person name="Blaxter L. M."/>
        </authorList>
    </citation>
    <scope>NUCLEOTIDE SEQUENCE [LARGE SCALE GENOMIC DNA]</scope>
</reference>
<dbReference type="GO" id="GO:0003677">
    <property type="term" value="F:DNA binding"/>
    <property type="evidence" value="ECO:0007669"/>
    <property type="project" value="InterPro"/>
</dbReference>
<dbReference type="FunFam" id="1.10.20.10:FF:000043">
    <property type="entry name" value="Histone H2B"/>
    <property type="match status" value="1"/>
</dbReference>
<feature type="non-terminal residue" evidence="3">
    <location>
        <position position="1"/>
    </location>
</feature>
<dbReference type="InterPro" id="IPR009072">
    <property type="entry name" value="Histone-fold"/>
</dbReference>
<dbReference type="InterPro" id="IPR000558">
    <property type="entry name" value="Histone_H2B"/>
</dbReference>
<evidence type="ECO:0000259" key="2">
    <source>
        <dbReference type="Pfam" id="PF00125"/>
    </source>
</evidence>
<dbReference type="GO" id="GO:0000786">
    <property type="term" value="C:nucleosome"/>
    <property type="evidence" value="ECO:0007669"/>
    <property type="project" value="InterPro"/>
</dbReference>